<feature type="region of interest" description="Disordered" evidence="16">
    <location>
        <begin position="440"/>
        <end position="513"/>
    </location>
</feature>
<feature type="transmembrane region" description="Helical" evidence="17">
    <location>
        <begin position="26"/>
        <end position="47"/>
    </location>
</feature>
<dbReference type="AlphaFoldDB" id="A0AAD5C2A9"/>
<protein>
    <submittedName>
        <fullName evidence="18">Uncharacterized protein</fullName>
    </submittedName>
</protein>
<feature type="compositionally biased region" description="Polar residues" evidence="16">
    <location>
        <begin position="498"/>
        <end position="513"/>
    </location>
</feature>
<keyword evidence="7" id="KW-0732">Signal</keyword>
<proteinExistence type="inferred from homology"/>
<gene>
    <name evidence="18" type="ORF">M8C21_033619</name>
</gene>
<keyword evidence="14" id="KW-0325">Glycoprotein</keyword>
<evidence type="ECO:0000256" key="1">
    <source>
        <dbReference type="ARBA" id="ARBA00001974"/>
    </source>
</evidence>
<evidence type="ECO:0000256" key="15">
    <source>
        <dbReference type="ARBA" id="ARBA00023284"/>
    </source>
</evidence>
<dbReference type="GO" id="GO:0034975">
    <property type="term" value="P:protein folding in endoplasmic reticulum"/>
    <property type="evidence" value="ECO:0007669"/>
    <property type="project" value="InterPro"/>
</dbReference>
<evidence type="ECO:0000256" key="17">
    <source>
        <dbReference type="SAM" id="Phobius"/>
    </source>
</evidence>
<keyword evidence="12 17" id="KW-0472">Membrane</keyword>
<dbReference type="PANTHER" id="PTHR12613">
    <property type="entry name" value="ERO1-RELATED"/>
    <property type="match status" value="1"/>
</dbReference>
<dbReference type="GO" id="GO:0015035">
    <property type="term" value="F:protein-disulfide reductase activity"/>
    <property type="evidence" value="ECO:0007669"/>
    <property type="project" value="InterPro"/>
</dbReference>
<dbReference type="SUPFAM" id="SSF110019">
    <property type="entry name" value="ERO1-like"/>
    <property type="match status" value="1"/>
</dbReference>
<evidence type="ECO:0000256" key="12">
    <source>
        <dbReference type="ARBA" id="ARBA00023136"/>
    </source>
</evidence>
<evidence type="ECO:0000256" key="7">
    <source>
        <dbReference type="ARBA" id="ARBA00022729"/>
    </source>
</evidence>
<dbReference type="PANTHER" id="PTHR12613:SF0">
    <property type="entry name" value="ERO1-LIKE PROTEIN"/>
    <property type="match status" value="1"/>
</dbReference>
<dbReference type="InterPro" id="IPR007266">
    <property type="entry name" value="Ero1"/>
</dbReference>
<reference evidence="18" key="1">
    <citation type="submission" date="2022-06" db="EMBL/GenBank/DDBJ databases">
        <title>Uncovering the hologenomic basis of an extraordinary plant invasion.</title>
        <authorList>
            <person name="Bieker V.C."/>
            <person name="Martin M.D."/>
            <person name="Gilbert T."/>
            <person name="Hodgins K."/>
            <person name="Battlay P."/>
            <person name="Petersen B."/>
            <person name="Wilson J."/>
        </authorList>
    </citation>
    <scope>NUCLEOTIDE SEQUENCE</scope>
    <source>
        <strain evidence="18">AA19_3_7</strain>
        <tissue evidence="18">Leaf</tissue>
    </source>
</reference>
<keyword evidence="8" id="KW-0256">Endoplasmic reticulum</keyword>
<comment type="subunit">
    <text evidence="4">May function both as a monomer and a homodimer.</text>
</comment>
<dbReference type="GO" id="GO:0071949">
    <property type="term" value="F:FAD binding"/>
    <property type="evidence" value="ECO:0007669"/>
    <property type="project" value="InterPro"/>
</dbReference>
<name>A0AAD5C2A9_AMBAR</name>
<keyword evidence="9" id="KW-0274">FAD</keyword>
<evidence type="ECO:0000256" key="14">
    <source>
        <dbReference type="ARBA" id="ARBA00023180"/>
    </source>
</evidence>
<keyword evidence="19" id="KW-1185">Reference proteome</keyword>
<keyword evidence="13" id="KW-1015">Disulfide bond</keyword>
<accession>A0AAD5C2A9</accession>
<keyword evidence="17" id="KW-1133">Transmembrane helix</keyword>
<comment type="subcellular location">
    <subcellularLocation>
        <location evidence="2">Endoplasmic reticulum membrane</location>
        <topology evidence="2">Peripheral membrane protein</topology>
        <orientation evidence="2">Lumenal side</orientation>
    </subcellularLocation>
</comment>
<evidence type="ECO:0000256" key="9">
    <source>
        <dbReference type="ARBA" id="ARBA00022827"/>
    </source>
</evidence>
<evidence type="ECO:0000313" key="19">
    <source>
        <dbReference type="Proteomes" id="UP001206925"/>
    </source>
</evidence>
<feature type="compositionally biased region" description="Polar residues" evidence="16">
    <location>
        <begin position="442"/>
        <end position="453"/>
    </location>
</feature>
<comment type="similarity">
    <text evidence="3">Belongs to the EROs family.</text>
</comment>
<evidence type="ECO:0000256" key="13">
    <source>
        <dbReference type="ARBA" id="ARBA00023157"/>
    </source>
</evidence>
<keyword evidence="11" id="KW-0560">Oxidoreductase</keyword>
<evidence type="ECO:0000256" key="5">
    <source>
        <dbReference type="ARBA" id="ARBA00022448"/>
    </source>
</evidence>
<dbReference type="InterPro" id="IPR037192">
    <property type="entry name" value="ERO1-like_sf"/>
</dbReference>
<dbReference type="GO" id="GO:0016972">
    <property type="term" value="F:thiol oxidase activity"/>
    <property type="evidence" value="ECO:0007669"/>
    <property type="project" value="InterPro"/>
</dbReference>
<sequence>MVEVEIKSKNLANGGENMMRTKNNRLWWWTVIGALIVVLVATSLSPWRDSRKFSFIRSPCRCSEVVMEFGLRNLLLLLNVVRKCVLGIVEDCCCDYETVDSVNEAVLHPLLQELVKTPFFRYFKVKLWCDCPFWPDDGMCRLRDCSVCECPESEFPEPFKKPYGLPKEDLICQEGKPEAAVDRTLDAKAFRGWAVVDNPWTNDDETDNGDMTYVNLQLNPERYTGYTGPSARRIWDAIYSENCPKYSSGESCQEKKVLYKLISGLHSSISVHIASDYLLDENTNQWGANLQLMYDRVLKHPERVQNLYFTFLFVLRAVTKLQLQRNEVIALMNLLNRLSESLKSVTDMASSAAMDGLVLQNSASVVGLIQRLRESWMAQCRLLDLLLFQVEECTDLTTIVNLPCTQSDSVAVQLAAIAARFDTIVSQMRADVAEIKSMMSGRPTNNQTSSPASTPALFFEPVVSPPSPPPPPLKPPVSPPPPATDSQKRSDEFPLNSVDFSSNQKHVSGIQSPLTYPVATSEVVSRSKTEEHTTEKQLYPRNMTRTIQTAHKSTGCTTLRKQLTATTPEFKTDMRFKSGVMAALQEAADANLVRPFAALKHKERVYQLAIEWLIAWHKNSLVSDLRTSRFSGLEESKFEIRAQSIKLPSRNAYISNHPNWMICSSLDIRLVSMAYEITYEICLPWVAGDIYPCSHTNRAAAA</sequence>
<feature type="compositionally biased region" description="Pro residues" evidence="16">
    <location>
        <begin position="463"/>
        <end position="483"/>
    </location>
</feature>
<dbReference type="EMBL" id="JAMZMK010010156">
    <property type="protein sequence ID" value="KAI7732799.1"/>
    <property type="molecule type" value="Genomic_DNA"/>
</dbReference>
<evidence type="ECO:0000256" key="8">
    <source>
        <dbReference type="ARBA" id="ARBA00022824"/>
    </source>
</evidence>
<dbReference type="Proteomes" id="UP001206925">
    <property type="component" value="Unassembled WGS sequence"/>
</dbReference>
<keyword evidence="5" id="KW-0813">Transport</keyword>
<evidence type="ECO:0000256" key="2">
    <source>
        <dbReference type="ARBA" id="ARBA00004367"/>
    </source>
</evidence>
<evidence type="ECO:0000256" key="4">
    <source>
        <dbReference type="ARBA" id="ARBA00011802"/>
    </source>
</evidence>
<keyword evidence="6" id="KW-0285">Flavoprotein</keyword>
<evidence type="ECO:0000256" key="10">
    <source>
        <dbReference type="ARBA" id="ARBA00022982"/>
    </source>
</evidence>
<evidence type="ECO:0000256" key="6">
    <source>
        <dbReference type="ARBA" id="ARBA00022630"/>
    </source>
</evidence>
<comment type="caution">
    <text evidence="18">The sequence shown here is derived from an EMBL/GenBank/DDBJ whole genome shotgun (WGS) entry which is preliminary data.</text>
</comment>
<dbReference type="Pfam" id="PF04137">
    <property type="entry name" value="ERO1"/>
    <property type="match status" value="1"/>
</dbReference>
<dbReference type="GO" id="GO:0005789">
    <property type="term" value="C:endoplasmic reticulum membrane"/>
    <property type="evidence" value="ECO:0007669"/>
    <property type="project" value="UniProtKB-SubCell"/>
</dbReference>
<keyword evidence="10" id="KW-0249">Electron transport</keyword>
<organism evidence="18 19">
    <name type="scientific">Ambrosia artemisiifolia</name>
    <name type="common">Common ragweed</name>
    <dbReference type="NCBI Taxonomy" id="4212"/>
    <lineage>
        <taxon>Eukaryota</taxon>
        <taxon>Viridiplantae</taxon>
        <taxon>Streptophyta</taxon>
        <taxon>Embryophyta</taxon>
        <taxon>Tracheophyta</taxon>
        <taxon>Spermatophyta</taxon>
        <taxon>Magnoliopsida</taxon>
        <taxon>eudicotyledons</taxon>
        <taxon>Gunneridae</taxon>
        <taxon>Pentapetalae</taxon>
        <taxon>asterids</taxon>
        <taxon>campanulids</taxon>
        <taxon>Asterales</taxon>
        <taxon>Asteraceae</taxon>
        <taxon>Asteroideae</taxon>
        <taxon>Heliantheae alliance</taxon>
        <taxon>Heliantheae</taxon>
        <taxon>Ambrosia</taxon>
    </lineage>
</organism>
<evidence type="ECO:0000256" key="16">
    <source>
        <dbReference type="SAM" id="MobiDB-lite"/>
    </source>
</evidence>
<keyword evidence="15" id="KW-0676">Redox-active center</keyword>
<evidence type="ECO:0000313" key="18">
    <source>
        <dbReference type="EMBL" id="KAI7732799.1"/>
    </source>
</evidence>
<keyword evidence="17" id="KW-0812">Transmembrane</keyword>
<comment type="cofactor">
    <cofactor evidence="1">
        <name>FAD</name>
        <dbReference type="ChEBI" id="CHEBI:57692"/>
    </cofactor>
</comment>
<evidence type="ECO:0000256" key="3">
    <source>
        <dbReference type="ARBA" id="ARBA00008277"/>
    </source>
</evidence>
<evidence type="ECO:0000256" key="11">
    <source>
        <dbReference type="ARBA" id="ARBA00023002"/>
    </source>
</evidence>